<comment type="catalytic activity">
    <reaction evidence="5">
        <text>phosphoenolpyruvate + GTP + H(+) = enolpyruvoyl-2-diphospho-5'-guanosine + diphosphate</text>
        <dbReference type="Rhea" id="RHEA:30519"/>
        <dbReference type="ChEBI" id="CHEBI:15378"/>
        <dbReference type="ChEBI" id="CHEBI:33019"/>
        <dbReference type="ChEBI" id="CHEBI:37565"/>
        <dbReference type="ChEBI" id="CHEBI:58702"/>
        <dbReference type="ChEBI" id="CHEBI:143701"/>
        <dbReference type="EC" id="2.7.7.105"/>
    </reaction>
</comment>
<dbReference type="GO" id="GO:0043814">
    <property type="term" value="F:phospholactate guanylyltransferase activity"/>
    <property type="evidence" value="ECO:0007669"/>
    <property type="project" value="InterPro"/>
</dbReference>
<keyword evidence="3 5" id="KW-0547">Nucleotide-binding</keyword>
<evidence type="ECO:0000256" key="2">
    <source>
        <dbReference type="ARBA" id="ARBA00022695"/>
    </source>
</evidence>
<dbReference type="EMBL" id="RBKV01000001">
    <property type="protein sequence ID" value="RKR94814.1"/>
    <property type="molecule type" value="Genomic_DNA"/>
</dbReference>
<protein>
    <recommendedName>
        <fullName evidence="5">Phosphoenolpyruvate guanylyltransferase</fullName>
        <shortName evidence="5">PEP guanylyltransferase</shortName>
        <ecNumber evidence="5">2.7.7.105</ecNumber>
    </recommendedName>
</protein>
<dbReference type="InterPro" id="IPR002835">
    <property type="entry name" value="CofC"/>
</dbReference>
<feature type="binding site" evidence="5">
    <location>
        <position position="162"/>
    </location>
    <ligand>
        <name>phosphoenolpyruvate</name>
        <dbReference type="ChEBI" id="CHEBI:58702"/>
    </ligand>
</feature>
<dbReference type="Gene3D" id="3.90.550.10">
    <property type="entry name" value="Spore Coat Polysaccharide Biosynthesis Protein SpsA, Chain A"/>
    <property type="match status" value="1"/>
</dbReference>
<keyword evidence="4 5" id="KW-0342">GTP-binding</keyword>
<keyword evidence="2 5" id="KW-0548">Nucleotidyltransferase</keyword>
<evidence type="ECO:0000313" key="7">
    <source>
        <dbReference type="Proteomes" id="UP000274762"/>
    </source>
</evidence>
<dbReference type="Proteomes" id="UP000274762">
    <property type="component" value="Unassembled WGS sequence"/>
</dbReference>
<feature type="binding site" evidence="5">
    <location>
        <position position="181"/>
    </location>
    <ligand>
        <name>phosphoenolpyruvate</name>
        <dbReference type="ChEBI" id="CHEBI:58702"/>
    </ligand>
</feature>
<dbReference type="NCBIfam" id="TIGR03552">
    <property type="entry name" value="F420_cofC"/>
    <property type="match status" value="1"/>
</dbReference>
<evidence type="ECO:0000256" key="1">
    <source>
        <dbReference type="ARBA" id="ARBA00022679"/>
    </source>
</evidence>
<comment type="pathway">
    <text evidence="5">Cofactor biosynthesis; coenzyme F420 biosynthesis.</text>
</comment>
<organism evidence="6 7">
    <name type="scientific">Williamsia marianensis</name>
    <dbReference type="NCBI Taxonomy" id="85044"/>
    <lineage>
        <taxon>Bacteria</taxon>
        <taxon>Bacillati</taxon>
        <taxon>Actinomycetota</taxon>
        <taxon>Actinomycetes</taxon>
        <taxon>Mycobacteriales</taxon>
        <taxon>Nocardiaceae</taxon>
        <taxon>Williamsia</taxon>
    </lineage>
</organism>
<dbReference type="InterPro" id="IPR029044">
    <property type="entry name" value="Nucleotide-diphossugar_trans"/>
</dbReference>
<dbReference type="Pfam" id="PF01983">
    <property type="entry name" value="CofC"/>
    <property type="match status" value="1"/>
</dbReference>
<dbReference type="SUPFAM" id="SSF53448">
    <property type="entry name" value="Nucleotide-diphospho-sugar transferases"/>
    <property type="match status" value="1"/>
</dbReference>
<dbReference type="HAMAP" id="MF_02114">
    <property type="entry name" value="CofC"/>
    <property type="match status" value="1"/>
</dbReference>
<keyword evidence="1 5" id="KW-0808">Transferase</keyword>
<accession>A0A495K2P0</accession>
<dbReference type="PANTHER" id="PTHR40392">
    <property type="entry name" value="2-PHOSPHO-L-LACTATE GUANYLYLTRANSFERASE"/>
    <property type="match status" value="1"/>
</dbReference>
<sequence>MVGCLFPPRPPATMMEVMDTRSIAVVIAVKELSAAKTRLSPGVDGNARRQLVLAMLTDTLAAVRAAGLDQVVVVSPDTSVAEAAQASGARTVVDRGDVLNGDVLNAAFAIGIDHALSLWPGSRIMVLQADLPAVRPESLTAAIDRSSDLERAFIADHSGTGTTALFLNAADLSAADTLRFGAHSAREHRRRGAVELTEDSGRWPDLRIDVDTVEDLLTARRLGLGTSTSAVLERLQLDEQT</sequence>
<dbReference type="PANTHER" id="PTHR40392:SF1">
    <property type="entry name" value="2-PHOSPHO-L-LACTATE GUANYLYLTRANSFERASE"/>
    <property type="match status" value="1"/>
</dbReference>
<comment type="similarity">
    <text evidence="5">Belongs to the CofC family.</text>
</comment>
<comment type="function">
    <text evidence="5">Guanylyltransferase that catalyzes the activation of phosphoenolpyruvate (PEP) as enolpyruvoyl-2-diphospho-5'-guanosine, via the condensation of PEP with GTP. It is involved in the biosynthesis of coenzyme F420, a hydride carrier cofactor.</text>
</comment>
<dbReference type="EC" id="2.7.7.105" evidence="5"/>
<evidence type="ECO:0000313" key="6">
    <source>
        <dbReference type="EMBL" id="RKR94814.1"/>
    </source>
</evidence>
<evidence type="ECO:0000256" key="4">
    <source>
        <dbReference type="ARBA" id="ARBA00023134"/>
    </source>
</evidence>
<reference evidence="6 7" key="1">
    <citation type="submission" date="2018-10" db="EMBL/GenBank/DDBJ databases">
        <title>Sequencing the genomes of 1000 actinobacteria strains.</title>
        <authorList>
            <person name="Klenk H.-P."/>
        </authorList>
    </citation>
    <scope>NUCLEOTIDE SEQUENCE [LARGE SCALE GENOMIC DNA]</scope>
    <source>
        <strain evidence="6 7">DSM 44343</strain>
    </source>
</reference>
<comment type="caution">
    <text evidence="6">The sequence shown here is derived from an EMBL/GenBank/DDBJ whole genome shotgun (WGS) entry which is preliminary data.</text>
</comment>
<name>A0A315SJA4_WILMA</name>
<accession>A0A315SJA4</accession>
<feature type="binding site" evidence="5">
    <location>
        <position position="184"/>
    </location>
    <ligand>
        <name>phosphoenolpyruvate</name>
        <dbReference type="ChEBI" id="CHEBI:58702"/>
    </ligand>
</feature>
<evidence type="ECO:0000256" key="5">
    <source>
        <dbReference type="HAMAP-Rule" id="MF_02114"/>
    </source>
</evidence>
<dbReference type="GO" id="GO:0005525">
    <property type="term" value="F:GTP binding"/>
    <property type="evidence" value="ECO:0007669"/>
    <property type="project" value="UniProtKB-KW"/>
</dbReference>
<dbReference type="UniPathway" id="UPA00071"/>
<dbReference type="GO" id="GO:0052645">
    <property type="term" value="P:F420-0 metabolic process"/>
    <property type="evidence" value="ECO:0007669"/>
    <property type="project" value="UniProtKB-UniRule"/>
</dbReference>
<proteinExistence type="inferred from homology"/>
<gene>
    <name evidence="5" type="primary">fbiD</name>
    <name evidence="6" type="ORF">DFJ75_1618</name>
</gene>
<evidence type="ECO:0000256" key="3">
    <source>
        <dbReference type="ARBA" id="ARBA00022741"/>
    </source>
</evidence>
<dbReference type="AlphaFoldDB" id="A0A315SJA4"/>